<feature type="transmembrane region" description="Helical" evidence="1">
    <location>
        <begin position="43"/>
        <end position="65"/>
    </location>
</feature>
<evidence type="ECO:0000313" key="3">
    <source>
        <dbReference type="Proteomes" id="UP000309174"/>
    </source>
</evidence>
<dbReference type="AlphaFoldDB" id="A0A5C4JFW9"/>
<keyword evidence="1" id="KW-1133">Transmembrane helix</keyword>
<proteinExistence type="predicted"/>
<name>A0A5C4JFW9_9ACTN</name>
<evidence type="ECO:0000256" key="1">
    <source>
        <dbReference type="SAM" id="Phobius"/>
    </source>
</evidence>
<comment type="caution">
    <text evidence="2">The sequence shown here is derived from an EMBL/GenBank/DDBJ whole genome shotgun (WGS) entry which is preliminary data.</text>
</comment>
<keyword evidence="1" id="KW-0812">Transmembrane</keyword>
<dbReference type="RefSeq" id="WP_138644996.1">
    <property type="nucleotide sequence ID" value="NZ_VCKW01000042.1"/>
</dbReference>
<reference evidence="2 3" key="1">
    <citation type="submission" date="2019-05" db="EMBL/GenBank/DDBJ databases">
        <title>Draft genome sequence of Actinomadura sp. 14C53.</title>
        <authorList>
            <person name="Saricaoglu S."/>
            <person name="Isik K."/>
        </authorList>
    </citation>
    <scope>NUCLEOTIDE SEQUENCE [LARGE SCALE GENOMIC DNA]</scope>
    <source>
        <strain evidence="2 3">14C53</strain>
    </source>
</reference>
<dbReference type="InterPro" id="IPR009937">
    <property type="entry name" value="Phage_holin_3_6"/>
</dbReference>
<dbReference type="Pfam" id="PF07332">
    <property type="entry name" value="Phage_holin_3_6"/>
    <property type="match status" value="1"/>
</dbReference>
<keyword evidence="1" id="KW-0472">Membrane</keyword>
<feature type="transmembrane region" description="Helical" evidence="1">
    <location>
        <begin position="77"/>
        <end position="97"/>
    </location>
</feature>
<accession>A0A5C4JFW9</accession>
<evidence type="ECO:0008006" key="4">
    <source>
        <dbReference type="Google" id="ProtNLM"/>
    </source>
</evidence>
<gene>
    <name evidence="2" type="ORF">ETD83_11105</name>
</gene>
<evidence type="ECO:0000313" key="2">
    <source>
        <dbReference type="EMBL" id="TMR03128.1"/>
    </source>
</evidence>
<dbReference type="EMBL" id="VCKW01000042">
    <property type="protein sequence ID" value="TMR03128.1"/>
    <property type="molecule type" value="Genomic_DNA"/>
</dbReference>
<organism evidence="2 3">
    <name type="scientific">Actinomadura soli</name>
    <dbReference type="NCBI Taxonomy" id="2508997"/>
    <lineage>
        <taxon>Bacteria</taxon>
        <taxon>Bacillati</taxon>
        <taxon>Actinomycetota</taxon>
        <taxon>Actinomycetes</taxon>
        <taxon>Streptosporangiales</taxon>
        <taxon>Thermomonosporaceae</taxon>
        <taxon>Actinomadura</taxon>
    </lineage>
</organism>
<dbReference type="Proteomes" id="UP000309174">
    <property type="component" value="Unassembled WGS sequence"/>
</dbReference>
<sequence>MTESYEPAEVDDDSLAQHLLLVRRVADAAQEEMLDKARRRIPALRLGAVAGAFGVMATAAVYRMNVLLLEKKLPPELASFVAAAVYGGGAGAAAMAASRRWKGHPAPLPTETARQVVEILSDPDAL</sequence>
<keyword evidence="3" id="KW-1185">Reference proteome</keyword>
<dbReference type="OrthoDB" id="3482513at2"/>
<protein>
    <recommendedName>
        <fullName evidence="4">Holin-X, holin superfamily III</fullName>
    </recommendedName>
</protein>